<evidence type="ECO:0000259" key="1">
    <source>
        <dbReference type="Pfam" id="PF03372"/>
    </source>
</evidence>
<dbReference type="Proteomes" id="UP000324222">
    <property type="component" value="Unassembled WGS sequence"/>
</dbReference>
<keyword evidence="3" id="KW-1185">Reference proteome</keyword>
<dbReference type="Pfam" id="PF03372">
    <property type="entry name" value="Exo_endo_phos"/>
    <property type="match status" value="1"/>
</dbReference>
<reference evidence="2 3" key="1">
    <citation type="submission" date="2019-05" db="EMBL/GenBank/DDBJ databases">
        <title>Another draft genome of Portunus trituberculatus and its Hox gene families provides insights of decapod evolution.</title>
        <authorList>
            <person name="Jeong J.-H."/>
            <person name="Song I."/>
            <person name="Kim S."/>
            <person name="Choi T."/>
            <person name="Kim D."/>
            <person name="Ryu S."/>
            <person name="Kim W."/>
        </authorList>
    </citation>
    <scope>NUCLEOTIDE SEQUENCE [LARGE SCALE GENOMIC DNA]</scope>
    <source>
        <tissue evidence="2">Muscle</tissue>
    </source>
</reference>
<protein>
    <recommendedName>
        <fullName evidence="1">Endonuclease/exonuclease/phosphatase domain-containing protein</fullName>
    </recommendedName>
</protein>
<comment type="caution">
    <text evidence="2">The sequence shown here is derived from an EMBL/GenBank/DDBJ whole genome shotgun (WGS) entry which is preliminary data.</text>
</comment>
<feature type="domain" description="Endonuclease/exonuclease/phosphatase" evidence="1">
    <location>
        <begin position="29"/>
        <end position="195"/>
    </location>
</feature>
<dbReference type="InterPro" id="IPR005135">
    <property type="entry name" value="Endo/exonuclease/phosphatase"/>
</dbReference>
<dbReference type="InterPro" id="IPR036691">
    <property type="entry name" value="Endo/exonu/phosph_ase_sf"/>
</dbReference>
<organism evidence="2 3">
    <name type="scientific">Portunus trituberculatus</name>
    <name type="common">Swimming crab</name>
    <name type="synonym">Neptunus trituberculatus</name>
    <dbReference type="NCBI Taxonomy" id="210409"/>
    <lineage>
        <taxon>Eukaryota</taxon>
        <taxon>Metazoa</taxon>
        <taxon>Ecdysozoa</taxon>
        <taxon>Arthropoda</taxon>
        <taxon>Crustacea</taxon>
        <taxon>Multicrustacea</taxon>
        <taxon>Malacostraca</taxon>
        <taxon>Eumalacostraca</taxon>
        <taxon>Eucarida</taxon>
        <taxon>Decapoda</taxon>
        <taxon>Pleocyemata</taxon>
        <taxon>Brachyura</taxon>
        <taxon>Eubrachyura</taxon>
        <taxon>Portunoidea</taxon>
        <taxon>Portunidae</taxon>
        <taxon>Portuninae</taxon>
        <taxon>Portunus</taxon>
    </lineage>
</organism>
<proteinExistence type="predicted"/>
<evidence type="ECO:0000313" key="3">
    <source>
        <dbReference type="Proteomes" id="UP000324222"/>
    </source>
</evidence>
<dbReference type="GO" id="GO:0003824">
    <property type="term" value="F:catalytic activity"/>
    <property type="evidence" value="ECO:0007669"/>
    <property type="project" value="InterPro"/>
</dbReference>
<dbReference type="PANTHER" id="PTHR47510:SF3">
    <property type="entry name" value="ENDO_EXONUCLEASE_PHOSPHATASE DOMAIN-CONTAINING PROTEIN"/>
    <property type="match status" value="1"/>
</dbReference>
<dbReference type="EMBL" id="VSRR010002661">
    <property type="protein sequence ID" value="MPC32612.1"/>
    <property type="molecule type" value="Genomic_DNA"/>
</dbReference>
<accession>A0A5B7EER1</accession>
<evidence type="ECO:0000313" key="2">
    <source>
        <dbReference type="EMBL" id="MPC32612.1"/>
    </source>
</evidence>
<dbReference type="PANTHER" id="PTHR47510">
    <property type="entry name" value="REVERSE TRANSCRIPTASE DOMAIN-CONTAINING PROTEIN"/>
    <property type="match status" value="1"/>
</dbReference>
<dbReference type="SUPFAM" id="SSF56219">
    <property type="entry name" value="DNase I-like"/>
    <property type="match status" value="1"/>
</dbReference>
<gene>
    <name evidence="2" type="ORF">E2C01_025932</name>
</gene>
<sequence length="237" mass="27003">MSPGWTALLTMTKNVLTPPSTFFYINFCNIRGLRSNFQSVEHHLSSTKPHLLFLTETQLSEATDSGPFSVPSYFLYSHFRSKAGCCIYVRNDLTCSRAHALESSEFFAIWLRLKDFILGDFNVHHQLWLSSPFTDHPGELTFNFAILHDLEQLVQHLTRNPDSLEDTPDILDLFLISNPSAYAVTLSSPLGSSDHKLIFVSCHISPIPPQDPPKRRCLWCFASASWGDLRRYYADFP</sequence>
<name>A0A5B7EER1_PORTR</name>
<dbReference type="AlphaFoldDB" id="A0A5B7EER1"/>
<dbReference type="Gene3D" id="3.60.10.10">
    <property type="entry name" value="Endonuclease/exonuclease/phosphatase"/>
    <property type="match status" value="2"/>
</dbReference>